<evidence type="ECO:0000256" key="2">
    <source>
        <dbReference type="ARBA" id="ARBA00022963"/>
    </source>
</evidence>
<keyword evidence="1 5" id="KW-0378">Hydrolase</keyword>
<dbReference type="InterPro" id="IPR029058">
    <property type="entry name" value="AB_hydrolase_fold"/>
</dbReference>
<dbReference type="SUPFAM" id="SSF53474">
    <property type="entry name" value="alpha/beta-Hydrolases"/>
    <property type="match status" value="1"/>
</dbReference>
<keyword evidence="6" id="KW-1185">Reference proteome</keyword>
<evidence type="ECO:0000256" key="3">
    <source>
        <dbReference type="ARBA" id="ARBA00023098"/>
    </source>
</evidence>
<accession>A0ABW3DPD8</accession>
<protein>
    <submittedName>
        <fullName evidence="5">Alpha/beta hydrolase family protein</fullName>
    </submittedName>
</protein>
<dbReference type="EMBL" id="JBHTHX010000200">
    <property type="protein sequence ID" value="MFD0884631.1"/>
    <property type="molecule type" value="Genomic_DNA"/>
</dbReference>
<sequence length="381" mass="41236">MPTFALRGALAVAVTVSLLTSAAPATATTEAAEATRVAQAVLPRPTGPYPVGTTTLHLVDDSRPDPWVPSEKSRQILVSLWYPARSNQGPTAPYMTPQESALLLEGQGIEGLPPDILSRTRTNAVAEAPPAGRGRSLPLVMLSPGLTAPRSSLTALAEDLASRGYVVAGVDHTYESFGTTFPDGHTTTCVACQSWDSPEYGAKSTKVRAADVSFVLDRLTGPRPAWRHARLINPSRIAMAGHSIGGGSATWAMLGDSRIDAGVNMDGAFHIPIPERGLSRPFMFLGEPKTHVPTGTDATWGRDWPRLTGWKRWFTVGRADHTSFTDYPLITDQLGLDPGDRLPGTRLVEITRRYVGAFLDLTLRHRSQPFPRYPEVTSWRP</sequence>
<gene>
    <name evidence="5" type="ORF">ACFQ08_08700</name>
</gene>
<dbReference type="Pfam" id="PF03403">
    <property type="entry name" value="PAF-AH_p_II"/>
    <property type="match status" value="1"/>
</dbReference>
<dbReference type="PANTHER" id="PTHR10272:SF0">
    <property type="entry name" value="PLATELET-ACTIVATING FACTOR ACETYLHYDROLASE"/>
    <property type="match status" value="1"/>
</dbReference>
<proteinExistence type="predicted"/>
<evidence type="ECO:0000313" key="5">
    <source>
        <dbReference type="EMBL" id="MFD0884631.1"/>
    </source>
</evidence>
<evidence type="ECO:0000256" key="4">
    <source>
        <dbReference type="SAM" id="SignalP"/>
    </source>
</evidence>
<evidence type="ECO:0000313" key="6">
    <source>
        <dbReference type="Proteomes" id="UP001597024"/>
    </source>
</evidence>
<keyword evidence="3" id="KW-0443">Lipid metabolism</keyword>
<feature type="signal peptide" evidence="4">
    <location>
        <begin position="1"/>
        <end position="27"/>
    </location>
</feature>
<dbReference type="Proteomes" id="UP001597024">
    <property type="component" value="Unassembled WGS sequence"/>
</dbReference>
<dbReference type="PANTHER" id="PTHR10272">
    <property type="entry name" value="PLATELET-ACTIVATING FACTOR ACETYLHYDROLASE"/>
    <property type="match status" value="1"/>
</dbReference>
<keyword evidence="4" id="KW-0732">Signal</keyword>
<name>A0ABW3DPD8_9ACTN</name>
<reference evidence="6" key="1">
    <citation type="journal article" date="2019" name="Int. J. Syst. Evol. Microbiol.">
        <title>The Global Catalogue of Microorganisms (GCM) 10K type strain sequencing project: providing services to taxonomists for standard genome sequencing and annotation.</title>
        <authorList>
            <consortium name="The Broad Institute Genomics Platform"/>
            <consortium name="The Broad Institute Genome Sequencing Center for Infectious Disease"/>
            <person name="Wu L."/>
            <person name="Ma J."/>
        </authorList>
    </citation>
    <scope>NUCLEOTIDE SEQUENCE [LARGE SCALE GENOMIC DNA]</scope>
    <source>
        <strain evidence="6">CCUG 62974</strain>
    </source>
</reference>
<feature type="chain" id="PRO_5047541040" evidence="4">
    <location>
        <begin position="28"/>
        <end position="381"/>
    </location>
</feature>
<organism evidence="5 6">
    <name type="scientific">Streptosporangium algeriense</name>
    <dbReference type="NCBI Taxonomy" id="1682748"/>
    <lineage>
        <taxon>Bacteria</taxon>
        <taxon>Bacillati</taxon>
        <taxon>Actinomycetota</taxon>
        <taxon>Actinomycetes</taxon>
        <taxon>Streptosporangiales</taxon>
        <taxon>Streptosporangiaceae</taxon>
        <taxon>Streptosporangium</taxon>
    </lineage>
</organism>
<evidence type="ECO:0000256" key="1">
    <source>
        <dbReference type="ARBA" id="ARBA00022801"/>
    </source>
</evidence>
<dbReference type="GO" id="GO:0016787">
    <property type="term" value="F:hydrolase activity"/>
    <property type="evidence" value="ECO:0007669"/>
    <property type="project" value="UniProtKB-KW"/>
</dbReference>
<keyword evidence="2" id="KW-0442">Lipid degradation</keyword>
<dbReference type="Gene3D" id="3.40.50.1820">
    <property type="entry name" value="alpha/beta hydrolase"/>
    <property type="match status" value="1"/>
</dbReference>
<comment type="caution">
    <text evidence="5">The sequence shown here is derived from an EMBL/GenBank/DDBJ whole genome shotgun (WGS) entry which is preliminary data.</text>
</comment>